<dbReference type="EMBL" id="KV427647">
    <property type="protein sequence ID" value="KZT03123.1"/>
    <property type="molecule type" value="Genomic_DNA"/>
</dbReference>
<proteinExistence type="predicted"/>
<name>A0A165CNB2_9APHY</name>
<reference evidence="1 2" key="1">
    <citation type="journal article" date="2016" name="Mol. Biol. Evol.">
        <title>Comparative Genomics of Early-Diverging Mushroom-Forming Fungi Provides Insights into the Origins of Lignocellulose Decay Capabilities.</title>
        <authorList>
            <person name="Nagy L.G."/>
            <person name="Riley R."/>
            <person name="Tritt A."/>
            <person name="Adam C."/>
            <person name="Daum C."/>
            <person name="Floudas D."/>
            <person name="Sun H."/>
            <person name="Yadav J.S."/>
            <person name="Pangilinan J."/>
            <person name="Larsson K.H."/>
            <person name="Matsuura K."/>
            <person name="Barry K."/>
            <person name="Labutti K."/>
            <person name="Kuo R."/>
            <person name="Ohm R.A."/>
            <person name="Bhattacharya S.S."/>
            <person name="Shirouzu T."/>
            <person name="Yoshinaga Y."/>
            <person name="Martin F.M."/>
            <person name="Grigoriev I.V."/>
            <person name="Hibbett D.S."/>
        </authorList>
    </citation>
    <scope>NUCLEOTIDE SEQUENCE [LARGE SCALE GENOMIC DNA]</scope>
    <source>
        <strain evidence="1 2">93-53</strain>
    </source>
</reference>
<sequence>MIINELKSTNGVFKEWSDIYHDEQIIQAIERGEIQERDMILIFSIDSAQLYHYKASDTWIYIWVLFDLSPELRHKKKHVLLGSFISGPNKPKNLDSFLFLDLHHAQTLMKHEFRFWDALDGVTVLNGPGLAQVNNGTGHKGHHECHMYCELIRQHKENAPHYYPALAKPLGYTVAGCDHDDVDLMTIDPYPSAEEYLSNLHYVLESTSDGQYKNLLSGLSCTFSMPGCLAIDLMHLIALIIPDLLLGLWWGTLDCETWKTHGEVVGKMLPYLPGLFDRPPHDLTERLNSGYKAWKFLLYIFGMEPALFYNVLPEKYWQNFCQLVAAGRILHQHKIT</sequence>
<accession>A0A165CNB2</accession>
<dbReference type="InParanoid" id="A0A165CNB2"/>
<protein>
    <submittedName>
        <fullName evidence="1">Uncharacterized protein</fullName>
    </submittedName>
</protein>
<organism evidence="1 2">
    <name type="scientific">Laetiporus sulphureus 93-53</name>
    <dbReference type="NCBI Taxonomy" id="1314785"/>
    <lineage>
        <taxon>Eukaryota</taxon>
        <taxon>Fungi</taxon>
        <taxon>Dikarya</taxon>
        <taxon>Basidiomycota</taxon>
        <taxon>Agaricomycotina</taxon>
        <taxon>Agaricomycetes</taxon>
        <taxon>Polyporales</taxon>
        <taxon>Laetiporus</taxon>
    </lineage>
</organism>
<dbReference type="AlphaFoldDB" id="A0A165CNB2"/>
<evidence type="ECO:0000313" key="1">
    <source>
        <dbReference type="EMBL" id="KZT03123.1"/>
    </source>
</evidence>
<evidence type="ECO:0000313" key="2">
    <source>
        <dbReference type="Proteomes" id="UP000076871"/>
    </source>
</evidence>
<gene>
    <name evidence="1" type="ORF">LAESUDRAFT_738448</name>
</gene>
<dbReference type="Proteomes" id="UP000076871">
    <property type="component" value="Unassembled WGS sequence"/>
</dbReference>
<dbReference type="STRING" id="1314785.A0A165CNB2"/>
<dbReference type="OrthoDB" id="3261594at2759"/>
<dbReference type="GeneID" id="63827923"/>
<keyword evidence="2" id="KW-1185">Reference proteome</keyword>
<dbReference type="RefSeq" id="XP_040760863.1">
    <property type="nucleotide sequence ID" value="XM_040910894.1"/>
</dbReference>